<gene>
    <name evidence="1" type="ORF">L6164_030851</name>
</gene>
<name>A0ACB9LDA6_BAUVA</name>
<dbReference type="Proteomes" id="UP000828941">
    <property type="component" value="Chromosome 12"/>
</dbReference>
<dbReference type="EMBL" id="CM039437">
    <property type="protein sequence ID" value="KAI4307691.1"/>
    <property type="molecule type" value="Genomic_DNA"/>
</dbReference>
<organism evidence="1 2">
    <name type="scientific">Bauhinia variegata</name>
    <name type="common">Purple orchid tree</name>
    <name type="synonym">Phanera variegata</name>
    <dbReference type="NCBI Taxonomy" id="167791"/>
    <lineage>
        <taxon>Eukaryota</taxon>
        <taxon>Viridiplantae</taxon>
        <taxon>Streptophyta</taxon>
        <taxon>Embryophyta</taxon>
        <taxon>Tracheophyta</taxon>
        <taxon>Spermatophyta</taxon>
        <taxon>Magnoliopsida</taxon>
        <taxon>eudicotyledons</taxon>
        <taxon>Gunneridae</taxon>
        <taxon>Pentapetalae</taxon>
        <taxon>rosids</taxon>
        <taxon>fabids</taxon>
        <taxon>Fabales</taxon>
        <taxon>Fabaceae</taxon>
        <taxon>Cercidoideae</taxon>
        <taxon>Cercideae</taxon>
        <taxon>Bauhiniinae</taxon>
        <taxon>Bauhinia</taxon>
    </lineage>
</organism>
<sequence length="224" mass="26462">MEIKADTKSALKLVKNNNSHSAAQWSSTRLTKEELREKIYDKTKLASRKSPPKESRSPSKENRSPSKENRFPSKENRSPSKENRSPPKENKSPSKENKSPPKEKTKPQEFKLHTQERAVKRTMFNYSVTTKFYFMELQKKRAEKFLKMIEEEEIRMLRKEMVPRAQLMPYFDKPFFPKRSSRPLTVPREPSFHNVSSTCWSCFTGGEFWNYDFHQHCGHHAFKA</sequence>
<protein>
    <submittedName>
        <fullName evidence="1">Uncharacterized protein</fullName>
    </submittedName>
</protein>
<comment type="caution">
    <text evidence="1">The sequence shown here is derived from an EMBL/GenBank/DDBJ whole genome shotgun (WGS) entry which is preliminary data.</text>
</comment>
<proteinExistence type="predicted"/>
<accession>A0ACB9LDA6</accession>
<keyword evidence="2" id="KW-1185">Reference proteome</keyword>
<evidence type="ECO:0000313" key="1">
    <source>
        <dbReference type="EMBL" id="KAI4307691.1"/>
    </source>
</evidence>
<reference evidence="1 2" key="1">
    <citation type="journal article" date="2022" name="DNA Res.">
        <title>Chromosomal-level genome assembly of the orchid tree Bauhinia variegata (Leguminosae; Cercidoideae) supports the allotetraploid origin hypothesis of Bauhinia.</title>
        <authorList>
            <person name="Zhong Y."/>
            <person name="Chen Y."/>
            <person name="Zheng D."/>
            <person name="Pang J."/>
            <person name="Liu Y."/>
            <person name="Luo S."/>
            <person name="Meng S."/>
            <person name="Qian L."/>
            <person name="Wei D."/>
            <person name="Dai S."/>
            <person name="Zhou R."/>
        </authorList>
    </citation>
    <scope>NUCLEOTIDE SEQUENCE [LARGE SCALE GENOMIC DNA]</scope>
    <source>
        <strain evidence="1">BV-YZ2020</strain>
    </source>
</reference>
<evidence type="ECO:0000313" key="2">
    <source>
        <dbReference type="Proteomes" id="UP000828941"/>
    </source>
</evidence>